<protein>
    <submittedName>
        <fullName evidence="1">Uncharacterized protein</fullName>
    </submittedName>
</protein>
<organism evidence="1 2">
    <name type="scientific">Salinivibrio proteolyticus</name>
    <dbReference type="NCBI Taxonomy" id="334715"/>
    <lineage>
        <taxon>Bacteria</taxon>
        <taxon>Pseudomonadati</taxon>
        <taxon>Pseudomonadota</taxon>
        <taxon>Gammaproteobacteria</taxon>
        <taxon>Vibrionales</taxon>
        <taxon>Vibrionaceae</taxon>
        <taxon>Salinivibrio</taxon>
    </lineage>
</organism>
<reference evidence="1" key="1">
    <citation type="submission" date="2022-09" db="EMBL/GenBank/DDBJ databases">
        <authorList>
            <person name="Li Z.-J."/>
        </authorList>
    </citation>
    <scope>NUCLEOTIDE SEQUENCE</scope>
    <source>
        <strain evidence="1">TGB10</strain>
        <plasmid evidence="1">unnamed</plasmid>
    </source>
</reference>
<dbReference type="EMBL" id="CP114585">
    <property type="protein sequence ID" value="WBA16319.1"/>
    <property type="molecule type" value="Genomic_DNA"/>
</dbReference>
<evidence type="ECO:0000313" key="1">
    <source>
        <dbReference type="EMBL" id="WBA16319.1"/>
    </source>
</evidence>
<geneLocation type="plasmid" evidence="1 2">
    <name>unnamed</name>
</geneLocation>
<proteinExistence type="predicted"/>
<accession>A0ABY7LIG2</accession>
<evidence type="ECO:0000313" key="2">
    <source>
        <dbReference type="Proteomes" id="UP001164676"/>
    </source>
</evidence>
<dbReference type="Proteomes" id="UP001164676">
    <property type="component" value="Plasmid unnamed"/>
</dbReference>
<name>A0ABY7LIG2_9GAMM</name>
<gene>
    <name evidence="1" type="ORF">N7E60_16395</name>
</gene>
<keyword evidence="1" id="KW-0614">Plasmid</keyword>
<dbReference type="RefSeq" id="WP_269598684.1">
    <property type="nucleotide sequence ID" value="NZ_CP114585.1"/>
</dbReference>
<keyword evidence="2" id="KW-1185">Reference proteome</keyword>
<sequence>MLFQRQFNRWFLVFTLGFTLLAGLAVVSTHNYIIEQVIKDEKEDINRKATLIRSRIEAAIFRDTYLADSLATVVAIDPEFAMASWDDVAGKLLTKASYVRNVGLAPNDVISHVYPLKGNEAAIGLDFRARPEQYRTNQKKRSTHLFFILDKRSAQ</sequence>